<keyword evidence="3" id="KW-1185">Reference proteome</keyword>
<evidence type="ECO:0000256" key="1">
    <source>
        <dbReference type="SAM" id="SignalP"/>
    </source>
</evidence>
<accession>A0AA37SPY2</accession>
<dbReference type="PROSITE" id="PS51257">
    <property type="entry name" value="PROKAR_LIPOPROTEIN"/>
    <property type="match status" value="1"/>
</dbReference>
<reference evidence="2" key="2">
    <citation type="submission" date="2023-01" db="EMBL/GenBank/DDBJ databases">
        <title>Draft genome sequence of Portibacter lacus strain NBRC 108769.</title>
        <authorList>
            <person name="Sun Q."/>
            <person name="Mori K."/>
        </authorList>
    </citation>
    <scope>NUCLEOTIDE SEQUENCE</scope>
    <source>
        <strain evidence="2">NBRC 108769</strain>
    </source>
</reference>
<reference evidence="2" key="1">
    <citation type="journal article" date="2014" name="Int. J. Syst. Evol. Microbiol.">
        <title>Complete genome sequence of Corynebacterium casei LMG S-19264T (=DSM 44701T), isolated from a smear-ripened cheese.</title>
        <authorList>
            <consortium name="US DOE Joint Genome Institute (JGI-PGF)"/>
            <person name="Walter F."/>
            <person name="Albersmeier A."/>
            <person name="Kalinowski J."/>
            <person name="Ruckert C."/>
        </authorList>
    </citation>
    <scope>NUCLEOTIDE SEQUENCE</scope>
    <source>
        <strain evidence="2">NBRC 108769</strain>
    </source>
</reference>
<dbReference type="AlphaFoldDB" id="A0AA37SPY2"/>
<organism evidence="2 3">
    <name type="scientific">Portibacter lacus</name>
    <dbReference type="NCBI Taxonomy" id="1099794"/>
    <lineage>
        <taxon>Bacteria</taxon>
        <taxon>Pseudomonadati</taxon>
        <taxon>Bacteroidota</taxon>
        <taxon>Saprospiria</taxon>
        <taxon>Saprospirales</taxon>
        <taxon>Haliscomenobacteraceae</taxon>
        <taxon>Portibacter</taxon>
    </lineage>
</organism>
<sequence>MKTTTKLLLALFCITFLTSCAKLGGNCGPSEFLGTWKGTATCSQGEEQATVTIFQNSDGTFLTRYSGIVLPTTLESCSVSGSGASGFGDLKTNYSINGDLEDEVLSVTIVTSGVKNKTCTVDLIKE</sequence>
<dbReference type="EMBL" id="BSOH01000011">
    <property type="protein sequence ID" value="GLR17347.1"/>
    <property type="molecule type" value="Genomic_DNA"/>
</dbReference>
<evidence type="ECO:0008006" key="4">
    <source>
        <dbReference type="Google" id="ProtNLM"/>
    </source>
</evidence>
<protein>
    <recommendedName>
        <fullName evidence="4">Lipocalin-like domain-containing protein</fullName>
    </recommendedName>
</protein>
<proteinExistence type="predicted"/>
<comment type="caution">
    <text evidence="2">The sequence shown here is derived from an EMBL/GenBank/DDBJ whole genome shotgun (WGS) entry which is preliminary data.</text>
</comment>
<gene>
    <name evidence="2" type="ORF">GCM10007940_19620</name>
</gene>
<evidence type="ECO:0000313" key="3">
    <source>
        <dbReference type="Proteomes" id="UP001156666"/>
    </source>
</evidence>
<evidence type="ECO:0000313" key="2">
    <source>
        <dbReference type="EMBL" id="GLR17347.1"/>
    </source>
</evidence>
<dbReference type="RefSeq" id="WP_235294057.1">
    <property type="nucleotide sequence ID" value="NZ_BSOH01000011.1"/>
</dbReference>
<feature type="signal peptide" evidence="1">
    <location>
        <begin position="1"/>
        <end position="21"/>
    </location>
</feature>
<feature type="chain" id="PRO_5041259439" description="Lipocalin-like domain-containing protein" evidence="1">
    <location>
        <begin position="22"/>
        <end position="126"/>
    </location>
</feature>
<dbReference type="Proteomes" id="UP001156666">
    <property type="component" value="Unassembled WGS sequence"/>
</dbReference>
<name>A0AA37SPY2_9BACT</name>
<keyword evidence="1" id="KW-0732">Signal</keyword>